<evidence type="ECO:0000313" key="1">
    <source>
        <dbReference type="EMBL" id="MED6221192.1"/>
    </source>
</evidence>
<reference evidence="1 2" key="1">
    <citation type="journal article" date="2023" name="Plants (Basel)">
        <title>Bridging the Gap: Combining Genomics and Transcriptomics Approaches to Understand Stylosanthes scabra, an Orphan Legume from the Brazilian Caatinga.</title>
        <authorList>
            <person name="Ferreira-Neto J.R.C."/>
            <person name="da Silva M.D."/>
            <person name="Binneck E."/>
            <person name="de Melo N.F."/>
            <person name="da Silva R.H."/>
            <person name="de Melo A.L.T.M."/>
            <person name="Pandolfi V."/>
            <person name="Bustamante F.O."/>
            <person name="Brasileiro-Vidal A.C."/>
            <person name="Benko-Iseppon A.M."/>
        </authorList>
    </citation>
    <scope>NUCLEOTIDE SEQUENCE [LARGE SCALE GENOMIC DNA]</scope>
    <source>
        <tissue evidence="1">Leaves</tissue>
    </source>
</reference>
<organism evidence="1 2">
    <name type="scientific">Stylosanthes scabra</name>
    <dbReference type="NCBI Taxonomy" id="79078"/>
    <lineage>
        <taxon>Eukaryota</taxon>
        <taxon>Viridiplantae</taxon>
        <taxon>Streptophyta</taxon>
        <taxon>Embryophyta</taxon>
        <taxon>Tracheophyta</taxon>
        <taxon>Spermatophyta</taxon>
        <taxon>Magnoliopsida</taxon>
        <taxon>eudicotyledons</taxon>
        <taxon>Gunneridae</taxon>
        <taxon>Pentapetalae</taxon>
        <taxon>rosids</taxon>
        <taxon>fabids</taxon>
        <taxon>Fabales</taxon>
        <taxon>Fabaceae</taxon>
        <taxon>Papilionoideae</taxon>
        <taxon>50 kb inversion clade</taxon>
        <taxon>dalbergioids sensu lato</taxon>
        <taxon>Dalbergieae</taxon>
        <taxon>Pterocarpus clade</taxon>
        <taxon>Stylosanthes</taxon>
    </lineage>
</organism>
<dbReference type="Proteomes" id="UP001341840">
    <property type="component" value="Unassembled WGS sequence"/>
</dbReference>
<protein>
    <submittedName>
        <fullName evidence="1">Uncharacterized protein</fullName>
    </submittedName>
</protein>
<proteinExistence type="predicted"/>
<dbReference type="Gene3D" id="3.40.395.10">
    <property type="entry name" value="Adenoviral Proteinase, Chain A"/>
    <property type="match status" value="1"/>
</dbReference>
<keyword evidence="2" id="KW-1185">Reference proteome</keyword>
<gene>
    <name evidence="1" type="ORF">PIB30_052151</name>
</gene>
<evidence type="ECO:0000313" key="2">
    <source>
        <dbReference type="Proteomes" id="UP001341840"/>
    </source>
</evidence>
<accession>A0ABU6ZGZ8</accession>
<name>A0ABU6ZGZ8_9FABA</name>
<dbReference type="EMBL" id="JASCZI010272236">
    <property type="protein sequence ID" value="MED6221192.1"/>
    <property type="molecule type" value="Genomic_DNA"/>
</dbReference>
<sequence>MRSLCPAYQPHSDLINCSALIASEAARKSLAPTAWFFQPHFASDINQDASLETLINEHESRSMPETNTLEHVYIPILDAVGGWYLMLLEVMDRTRFVLDVCRNPERIPIRVDLMDKICGVLGKMFVSPRNSVNFWQGSPDPTEWGEYQYPDAIPHDLPSNDTAVWCLYWLQNDGVFSNKIFKHMGSSDRVRMRAAWYILQADANQMRGFIDVRADLLWRDIGGGK</sequence>
<comment type="caution">
    <text evidence="1">The sequence shown here is derived from an EMBL/GenBank/DDBJ whole genome shotgun (WGS) entry which is preliminary data.</text>
</comment>